<dbReference type="Pfam" id="PF01514">
    <property type="entry name" value="YscJ_FliF"/>
    <property type="match status" value="1"/>
</dbReference>
<feature type="region of interest" description="Disordered" evidence="3">
    <location>
        <begin position="478"/>
        <end position="515"/>
    </location>
</feature>
<sequence>MDFLNNIAEQLRELFASMTPGARITAGLLAAVVAVSVAFLFQQSSGGGGVLLFPGEVIPSSQQIRMVAAISQAGLSEYDTDGGQIRVPAAKKDQYIAAIADAGALPTTVKEFMDTALNSGSVFDSREVKQQRIKAARENQLTHIITLMPWVDQAAVLYEEQAGVGLRRISQVSASVSVAPAPGESLNSRRVKNLQRLVAGFHPSLSPERVTINNLGADDVDSGQMFAEDFDDPYFSKRVKYEAYVRNMLMEQLSYIPKVRIHVNAVLDEMQQRRTVEVKPSDKPVATSEITETEKIVSSTTDNGGLVGVTAQGPSRPKPDEAPRRQNQSETTRNLSDTQNRVGTTSTEEVHNGNTPKEVWASIEVPRNFVIETWKQRKRDLGEDVPEQINPTELAQVETDIKQGVERAVKPLLPTLKVGENEWSQMEVVFIDTMPDVVLPEPSVASEALAWSGRNWGAFSMVGVALVSLLLLRSVTKPAPTDSAPGAPELRLSASGAEQDAEDDEGPERPRLKLRKADSLKDDLAEIVREDPDAAAAILRGWIGAAG</sequence>
<comment type="subcellular location">
    <subcellularLocation>
        <location evidence="1">Membrane</location>
    </subcellularLocation>
</comment>
<evidence type="ECO:0000313" key="7">
    <source>
        <dbReference type="Proteomes" id="UP000317429"/>
    </source>
</evidence>
<name>A0A518D9S7_9BACT</name>
<dbReference type="Gene3D" id="3.30.300.30">
    <property type="match status" value="1"/>
</dbReference>
<gene>
    <name evidence="6" type="ORF">Pla175_16070</name>
</gene>
<feature type="domain" description="Flagellar M-ring N-terminal" evidence="5">
    <location>
        <begin position="63"/>
        <end position="213"/>
    </location>
</feature>
<dbReference type="KEGG" id="pnd:Pla175_16070"/>
<keyword evidence="4" id="KW-0812">Transmembrane</keyword>
<evidence type="ECO:0000256" key="3">
    <source>
        <dbReference type="SAM" id="MobiDB-lite"/>
    </source>
</evidence>
<dbReference type="InterPro" id="IPR006182">
    <property type="entry name" value="FliF_N_dom"/>
</dbReference>
<keyword evidence="4" id="KW-1133">Transmembrane helix</keyword>
<keyword evidence="6" id="KW-0966">Cell projection</keyword>
<dbReference type="AlphaFoldDB" id="A0A518D9S7"/>
<organism evidence="6 7">
    <name type="scientific">Pirellulimonas nuda</name>
    <dbReference type="NCBI Taxonomy" id="2528009"/>
    <lineage>
        <taxon>Bacteria</taxon>
        <taxon>Pseudomonadati</taxon>
        <taxon>Planctomycetota</taxon>
        <taxon>Planctomycetia</taxon>
        <taxon>Pirellulales</taxon>
        <taxon>Lacipirellulaceae</taxon>
        <taxon>Pirellulimonas</taxon>
    </lineage>
</organism>
<dbReference type="EMBL" id="CP036291">
    <property type="protein sequence ID" value="QDU88234.1"/>
    <property type="molecule type" value="Genomic_DNA"/>
</dbReference>
<dbReference type="InterPro" id="IPR045851">
    <property type="entry name" value="AMP-bd_C_sf"/>
</dbReference>
<protein>
    <submittedName>
        <fullName evidence="6">Flagellar MS-ring protein</fullName>
    </submittedName>
</protein>
<dbReference type="RefSeq" id="WP_145282941.1">
    <property type="nucleotide sequence ID" value="NZ_CP036291.1"/>
</dbReference>
<keyword evidence="6" id="KW-0282">Flagellum</keyword>
<feature type="transmembrane region" description="Helical" evidence="4">
    <location>
        <begin position="21"/>
        <end position="41"/>
    </location>
</feature>
<accession>A0A518D9S7</accession>
<keyword evidence="6" id="KW-0969">Cilium</keyword>
<dbReference type="GO" id="GO:0016020">
    <property type="term" value="C:membrane"/>
    <property type="evidence" value="ECO:0007669"/>
    <property type="project" value="UniProtKB-SubCell"/>
</dbReference>
<dbReference type="PANTHER" id="PTHR30046">
    <property type="entry name" value="FLAGELLAR M-RING PROTEIN"/>
    <property type="match status" value="1"/>
</dbReference>
<dbReference type="Proteomes" id="UP000317429">
    <property type="component" value="Chromosome"/>
</dbReference>
<keyword evidence="2 4" id="KW-0472">Membrane</keyword>
<proteinExistence type="predicted"/>
<evidence type="ECO:0000259" key="5">
    <source>
        <dbReference type="Pfam" id="PF01514"/>
    </source>
</evidence>
<evidence type="ECO:0000256" key="4">
    <source>
        <dbReference type="SAM" id="Phobius"/>
    </source>
</evidence>
<feature type="compositionally biased region" description="Polar residues" evidence="3">
    <location>
        <begin position="325"/>
        <end position="352"/>
    </location>
</feature>
<dbReference type="PANTHER" id="PTHR30046:SF0">
    <property type="entry name" value="FLAGELLAR M-RING PROTEIN"/>
    <property type="match status" value="1"/>
</dbReference>
<reference evidence="6 7" key="1">
    <citation type="submission" date="2019-02" db="EMBL/GenBank/DDBJ databases">
        <title>Deep-cultivation of Planctomycetes and their phenomic and genomic characterization uncovers novel biology.</title>
        <authorList>
            <person name="Wiegand S."/>
            <person name="Jogler M."/>
            <person name="Boedeker C."/>
            <person name="Pinto D."/>
            <person name="Vollmers J."/>
            <person name="Rivas-Marin E."/>
            <person name="Kohn T."/>
            <person name="Peeters S.H."/>
            <person name="Heuer A."/>
            <person name="Rast P."/>
            <person name="Oberbeckmann S."/>
            <person name="Bunk B."/>
            <person name="Jeske O."/>
            <person name="Meyerdierks A."/>
            <person name="Storesund J.E."/>
            <person name="Kallscheuer N."/>
            <person name="Luecker S."/>
            <person name="Lage O.M."/>
            <person name="Pohl T."/>
            <person name="Merkel B.J."/>
            <person name="Hornburger P."/>
            <person name="Mueller R.-W."/>
            <person name="Bruemmer F."/>
            <person name="Labrenz M."/>
            <person name="Spormann A.M."/>
            <person name="Op den Camp H."/>
            <person name="Overmann J."/>
            <person name="Amann R."/>
            <person name="Jetten M.S.M."/>
            <person name="Mascher T."/>
            <person name="Medema M.H."/>
            <person name="Devos D.P."/>
            <person name="Kaster A.-K."/>
            <person name="Ovreas L."/>
            <person name="Rohde M."/>
            <person name="Galperin M.Y."/>
            <person name="Jogler C."/>
        </authorList>
    </citation>
    <scope>NUCLEOTIDE SEQUENCE [LARGE SCALE GENOMIC DNA]</scope>
    <source>
        <strain evidence="6 7">Pla175</strain>
    </source>
</reference>
<evidence type="ECO:0000256" key="2">
    <source>
        <dbReference type="ARBA" id="ARBA00023136"/>
    </source>
</evidence>
<dbReference type="OrthoDB" id="268872at2"/>
<evidence type="ECO:0000256" key="1">
    <source>
        <dbReference type="ARBA" id="ARBA00004370"/>
    </source>
</evidence>
<dbReference type="InterPro" id="IPR043427">
    <property type="entry name" value="YscJ/FliF"/>
</dbReference>
<keyword evidence="7" id="KW-1185">Reference proteome</keyword>
<evidence type="ECO:0000313" key="6">
    <source>
        <dbReference type="EMBL" id="QDU88234.1"/>
    </source>
</evidence>
<feature type="region of interest" description="Disordered" evidence="3">
    <location>
        <begin position="278"/>
        <end position="352"/>
    </location>
</feature>